<feature type="domain" description="Nudix hydrolase" evidence="5">
    <location>
        <begin position="1"/>
        <end position="131"/>
    </location>
</feature>
<proteinExistence type="inferred from homology"/>
<dbReference type="PANTHER" id="PTHR43222">
    <property type="entry name" value="NUDIX HYDROLASE 23"/>
    <property type="match status" value="1"/>
</dbReference>
<evidence type="ECO:0000313" key="7">
    <source>
        <dbReference type="Proteomes" id="UP000318937"/>
    </source>
</evidence>
<sequence length="152" mass="17531">MFKYTVCFVKNKNYILMLNREKSPIMGVWNGVGGKIEKGETPDEGALREVFEETGISVEHHFSKGTVSWETSNGELDGIYIYLYEVANHLKYETPQKTREGILDWKSIDWILNPQNLGIAEMVSQYLPVLLKKEDHYSLKYQDGQMYTLAIS</sequence>
<dbReference type="PROSITE" id="PS00893">
    <property type="entry name" value="NUDIX_BOX"/>
    <property type="match status" value="1"/>
</dbReference>
<dbReference type="Pfam" id="PF00293">
    <property type="entry name" value="NUDIX"/>
    <property type="match status" value="1"/>
</dbReference>
<evidence type="ECO:0000256" key="2">
    <source>
        <dbReference type="ARBA" id="ARBA00022801"/>
    </source>
</evidence>
<comment type="similarity">
    <text evidence="4">Belongs to the Nudix hydrolase family.</text>
</comment>
<dbReference type="PROSITE" id="PS51462">
    <property type="entry name" value="NUDIX"/>
    <property type="match status" value="1"/>
</dbReference>
<dbReference type="CDD" id="cd18886">
    <property type="entry name" value="NUDIX_MutT_Nudt1"/>
    <property type="match status" value="1"/>
</dbReference>
<evidence type="ECO:0000256" key="1">
    <source>
        <dbReference type="ARBA" id="ARBA00001946"/>
    </source>
</evidence>
<dbReference type="GO" id="GO:0016787">
    <property type="term" value="F:hydrolase activity"/>
    <property type="evidence" value="ECO:0007669"/>
    <property type="project" value="UniProtKB-KW"/>
</dbReference>
<comment type="cofactor">
    <cofactor evidence="1">
        <name>Mg(2+)</name>
        <dbReference type="ChEBI" id="CHEBI:18420"/>
    </cofactor>
</comment>
<keyword evidence="3" id="KW-0460">Magnesium</keyword>
<organism evidence="6 7">
    <name type="scientific">Psychrobacillus soli</name>
    <dbReference type="NCBI Taxonomy" id="1543965"/>
    <lineage>
        <taxon>Bacteria</taxon>
        <taxon>Bacillati</taxon>
        <taxon>Bacillota</taxon>
        <taxon>Bacilli</taxon>
        <taxon>Bacillales</taxon>
        <taxon>Bacillaceae</taxon>
        <taxon>Psychrobacillus</taxon>
    </lineage>
</organism>
<keyword evidence="7" id="KW-1185">Reference proteome</keyword>
<accession>A0A544TB27</accession>
<gene>
    <name evidence="6" type="ORF">FG383_10620</name>
</gene>
<dbReference type="PANTHER" id="PTHR43222:SF2">
    <property type="entry name" value="NUDIX HYDROLASE 23, CHLOROPLASTIC"/>
    <property type="match status" value="1"/>
</dbReference>
<dbReference type="InterPro" id="IPR020476">
    <property type="entry name" value="Nudix_hydrolase"/>
</dbReference>
<dbReference type="Proteomes" id="UP000318937">
    <property type="component" value="Unassembled WGS sequence"/>
</dbReference>
<reference evidence="6 7" key="1">
    <citation type="submission" date="2019-05" db="EMBL/GenBank/DDBJ databases">
        <title>Psychrobacillus vulpis sp. nov., a new species isolated from feces of a red fox that inhabits in The Tablas de Daimiel Natural Park, Albacete, Spain.</title>
        <authorList>
            <person name="Rodriguez M."/>
            <person name="Reina J.C."/>
            <person name="Bejar V."/>
            <person name="Llamas I."/>
        </authorList>
    </citation>
    <scope>NUCLEOTIDE SEQUENCE [LARGE SCALE GENOMIC DNA]</scope>
    <source>
        <strain evidence="6 7">NHI-2</strain>
    </source>
</reference>
<comment type="caution">
    <text evidence="6">The sequence shown here is derived from an EMBL/GenBank/DDBJ whole genome shotgun (WGS) entry which is preliminary data.</text>
</comment>
<dbReference type="SUPFAM" id="SSF55811">
    <property type="entry name" value="Nudix"/>
    <property type="match status" value="1"/>
</dbReference>
<evidence type="ECO:0000313" key="6">
    <source>
        <dbReference type="EMBL" id="TQR14629.1"/>
    </source>
</evidence>
<name>A0A544TB27_9BACI</name>
<dbReference type="EMBL" id="VDGG01000019">
    <property type="protein sequence ID" value="TQR14629.1"/>
    <property type="molecule type" value="Genomic_DNA"/>
</dbReference>
<dbReference type="PRINTS" id="PR00502">
    <property type="entry name" value="NUDIXFAMILY"/>
</dbReference>
<dbReference type="InterPro" id="IPR000086">
    <property type="entry name" value="NUDIX_hydrolase_dom"/>
</dbReference>
<dbReference type="OrthoDB" id="9804563at2"/>
<evidence type="ECO:0000256" key="4">
    <source>
        <dbReference type="RuleBase" id="RU003476"/>
    </source>
</evidence>
<dbReference type="InterPro" id="IPR020084">
    <property type="entry name" value="NUDIX_hydrolase_CS"/>
</dbReference>
<evidence type="ECO:0000256" key="3">
    <source>
        <dbReference type="ARBA" id="ARBA00022842"/>
    </source>
</evidence>
<dbReference type="InterPro" id="IPR015797">
    <property type="entry name" value="NUDIX_hydrolase-like_dom_sf"/>
</dbReference>
<protein>
    <submittedName>
        <fullName evidence="6">8-oxo-dGTP diphosphatase</fullName>
    </submittedName>
</protein>
<dbReference type="AlphaFoldDB" id="A0A544TB27"/>
<dbReference type="Gene3D" id="3.90.79.10">
    <property type="entry name" value="Nucleoside Triphosphate Pyrophosphohydrolase"/>
    <property type="match status" value="1"/>
</dbReference>
<evidence type="ECO:0000259" key="5">
    <source>
        <dbReference type="PROSITE" id="PS51462"/>
    </source>
</evidence>
<dbReference type="RefSeq" id="WP_142607386.1">
    <property type="nucleotide sequence ID" value="NZ_VDGG01000019.1"/>
</dbReference>
<keyword evidence="2 4" id="KW-0378">Hydrolase</keyword>